<protein>
    <recommendedName>
        <fullName evidence="2 10">Alkaline phosphatase</fullName>
        <ecNumber evidence="2 10">3.1.3.1</ecNumber>
    </recommendedName>
</protein>
<dbReference type="EC" id="3.1.3.1" evidence="2 10"/>
<comment type="similarity">
    <text evidence="1 9">Belongs to the alkaline phosphatase family.</text>
</comment>
<dbReference type="EMBL" id="ADMH02001746">
    <property type="protein sequence ID" value="ETN61196.1"/>
    <property type="molecule type" value="Genomic_DNA"/>
</dbReference>
<dbReference type="GO" id="GO:0046872">
    <property type="term" value="F:metal ion binding"/>
    <property type="evidence" value="ECO:0007669"/>
    <property type="project" value="UniProtKB-KW"/>
</dbReference>
<dbReference type="Gene3D" id="3.40.720.10">
    <property type="entry name" value="Alkaline Phosphatase, subunit A"/>
    <property type="match status" value="2"/>
</dbReference>
<evidence type="ECO:0000313" key="12">
    <source>
        <dbReference type="EMBL" id="ETN61196.1"/>
    </source>
</evidence>
<dbReference type="Pfam" id="PF00245">
    <property type="entry name" value="Alk_phosphatase"/>
    <property type="match status" value="2"/>
</dbReference>
<evidence type="ECO:0000256" key="10">
    <source>
        <dbReference type="RuleBase" id="RU003947"/>
    </source>
</evidence>
<evidence type="ECO:0000313" key="14">
    <source>
        <dbReference type="Proteomes" id="UP000000673"/>
    </source>
</evidence>
<feature type="binding site" evidence="8">
    <location>
        <position position="177"/>
    </location>
    <ligand>
        <name>Mg(2+)</name>
        <dbReference type="ChEBI" id="CHEBI:18420"/>
    </ligand>
</feature>
<evidence type="ECO:0000313" key="13">
    <source>
        <dbReference type="EnsemblMetazoa" id="ADAC007121-PA"/>
    </source>
</evidence>
<feature type="active site" description="Phosphoserine intermediate" evidence="7">
    <location>
        <position position="114"/>
    </location>
</feature>
<dbReference type="PANTHER" id="PTHR11596">
    <property type="entry name" value="ALKALINE PHOSPHATASE"/>
    <property type="match status" value="1"/>
</dbReference>
<comment type="catalytic activity">
    <reaction evidence="10">
        <text>a phosphate monoester + H2O = an alcohol + phosphate</text>
        <dbReference type="Rhea" id="RHEA:15017"/>
        <dbReference type="ChEBI" id="CHEBI:15377"/>
        <dbReference type="ChEBI" id="CHEBI:30879"/>
        <dbReference type="ChEBI" id="CHEBI:43474"/>
        <dbReference type="ChEBI" id="CHEBI:67140"/>
        <dbReference type="EC" id="3.1.3.1"/>
    </reaction>
</comment>
<comment type="cofactor">
    <cofactor evidence="8">
        <name>Zn(2+)</name>
        <dbReference type="ChEBI" id="CHEBI:29105"/>
    </cofactor>
    <text evidence="8">Binds 2 Zn(2+) ions.</text>
</comment>
<reference evidence="13" key="4">
    <citation type="submission" date="2015-06" db="UniProtKB">
        <authorList>
            <consortium name="EnsemblMetazoa"/>
        </authorList>
    </citation>
    <scope>IDENTIFICATION</scope>
</reference>
<keyword evidence="3 8" id="KW-0479">Metal-binding</keyword>
<dbReference type="VEuPathDB" id="VectorBase:ADAR2_004400"/>
<proteinExistence type="inferred from homology"/>
<dbReference type="AlphaFoldDB" id="W5JB17"/>
<feature type="chain" id="PRO_5010155130" description="Alkaline phosphatase" evidence="11">
    <location>
        <begin position="31"/>
        <end position="565"/>
    </location>
</feature>
<feature type="binding site" evidence="8">
    <location>
        <position position="420"/>
    </location>
    <ligand>
        <name>Zn(2+)</name>
        <dbReference type="ChEBI" id="CHEBI:29105"/>
        <label>2</label>
    </ligand>
</feature>
<evidence type="ECO:0000256" key="9">
    <source>
        <dbReference type="RuleBase" id="RU003946"/>
    </source>
</evidence>
<dbReference type="HOGENOM" id="CLU_008539_4_0_1"/>
<name>W5JB17_ANODA</name>
<dbReference type="CDD" id="cd16012">
    <property type="entry name" value="ALP"/>
    <property type="match status" value="1"/>
</dbReference>
<evidence type="ECO:0000256" key="8">
    <source>
        <dbReference type="PIRSR" id="PIRSR601952-2"/>
    </source>
</evidence>
<reference evidence="12 14" key="1">
    <citation type="journal article" date="2010" name="BMC Genomics">
        <title>Combination of measures distinguishes pre-miRNAs from other stem-loops in the genome of the newly sequenced Anopheles darlingi.</title>
        <authorList>
            <person name="Mendes N.D."/>
            <person name="Freitas A.T."/>
            <person name="Vasconcelos A.T."/>
            <person name="Sagot M.F."/>
        </authorList>
    </citation>
    <scope>NUCLEOTIDE SEQUENCE</scope>
</reference>
<evidence type="ECO:0000256" key="7">
    <source>
        <dbReference type="PIRSR" id="PIRSR601952-1"/>
    </source>
</evidence>
<dbReference type="InterPro" id="IPR001952">
    <property type="entry name" value="Alkaline_phosphatase"/>
</dbReference>
<dbReference type="SUPFAM" id="SSF53649">
    <property type="entry name" value="Alkaline phosphatase-like"/>
    <property type="match status" value="1"/>
</dbReference>
<keyword evidence="6 8" id="KW-0460">Magnesium</keyword>
<dbReference type="PRINTS" id="PR00113">
    <property type="entry name" value="ALKPHPHTASE"/>
</dbReference>
<feature type="binding site" evidence="8">
    <location>
        <position position="374"/>
    </location>
    <ligand>
        <name>Mg(2+)</name>
        <dbReference type="ChEBI" id="CHEBI:18420"/>
    </ligand>
</feature>
<dbReference type="PANTHER" id="PTHR11596:SF85">
    <property type="entry name" value="ALKALINE PHOSPHATASE-RELATED"/>
    <property type="match status" value="1"/>
</dbReference>
<dbReference type="eggNOG" id="KOG4126">
    <property type="taxonomic scope" value="Eukaryota"/>
</dbReference>
<dbReference type="PROSITE" id="PS00123">
    <property type="entry name" value="ALKALINE_PHOSPHATASE"/>
    <property type="match status" value="1"/>
</dbReference>
<feature type="signal peptide" evidence="11">
    <location>
        <begin position="1"/>
        <end position="30"/>
    </location>
</feature>
<evidence type="ECO:0000256" key="5">
    <source>
        <dbReference type="ARBA" id="ARBA00022833"/>
    </source>
</evidence>
<dbReference type="InterPro" id="IPR018299">
    <property type="entry name" value="Alkaline_phosphatase_AS"/>
</dbReference>
<organism evidence="12">
    <name type="scientific">Anopheles darlingi</name>
    <name type="common">Mosquito</name>
    <dbReference type="NCBI Taxonomy" id="43151"/>
    <lineage>
        <taxon>Eukaryota</taxon>
        <taxon>Metazoa</taxon>
        <taxon>Ecdysozoa</taxon>
        <taxon>Arthropoda</taxon>
        <taxon>Hexapoda</taxon>
        <taxon>Insecta</taxon>
        <taxon>Pterygota</taxon>
        <taxon>Neoptera</taxon>
        <taxon>Endopterygota</taxon>
        <taxon>Diptera</taxon>
        <taxon>Nematocera</taxon>
        <taxon>Culicoidea</taxon>
        <taxon>Culicidae</taxon>
        <taxon>Anophelinae</taxon>
        <taxon>Anopheles</taxon>
    </lineage>
</organism>
<dbReference type="InterPro" id="IPR017850">
    <property type="entry name" value="Alkaline_phosphatase_core_sf"/>
</dbReference>
<dbReference type="STRING" id="43151.W5JB17"/>
<evidence type="ECO:0000256" key="2">
    <source>
        <dbReference type="ARBA" id="ARBA00012647"/>
    </source>
</evidence>
<evidence type="ECO:0000256" key="3">
    <source>
        <dbReference type="ARBA" id="ARBA00022723"/>
    </source>
</evidence>
<keyword evidence="4 10" id="KW-0378">Hydrolase</keyword>
<reference evidence="12" key="2">
    <citation type="submission" date="2010-05" db="EMBL/GenBank/DDBJ databases">
        <authorList>
            <person name="Almeida L.G."/>
            <person name="Nicolas M.F."/>
            <person name="Souza R.C."/>
            <person name="Vasconcelos A.T.R."/>
        </authorList>
    </citation>
    <scope>NUCLEOTIDE SEQUENCE</scope>
</reference>
<comment type="cofactor">
    <cofactor evidence="8">
        <name>Mg(2+)</name>
        <dbReference type="ChEBI" id="CHEBI:18420"/>
    </cofactor>
    <text evidence="8">Binds 1 Mg(2+) ion.</text>
</comment>
<dbReference type="Proteomes" id="UP000000673">
    <property type="component" value="Unassembled WGS sequence"/>
</dbReference>
<keyword evidence="11" id="KW-0732">Signal</keyword>
<gene>
    <name evidence="12" type="ORF">AND_007121</name>
</gene>
<evidence type="ECO:0000256" key="6">
    <source>
        <dbReference type="ARBA" id="ARBA00022842"/>
    </source>
</evidence>
<dbReference type="OMA" id="GPWAFML"/>
<dbReference type="GO" id="GO:0004035">
    <property type="term" value="F:alkaline phosphatase activity"/>
    <property type="evidence" value="ECO:0007669"/>
    <property type="project" value="UniProtKB-EC"/>
</dbReference>
<keyword evidence="5 8" id="KW-0862">Zinc</keyword>
<dbReference type="VEuPathDB" id="VectorBase:ADAC007121"/>
<reference evidence="12" key="3">
    <citation type="journal article" date="2013" name="Nucleic Acids Res.">
        <title>The genome of Anopheles darlingi, the main neotropical malaria vector.</title>
        <authorList>
            <person name="Marinotti O."/>
            <person name="Cerqueira G.C."/>
            <person name="de Almeida L.G."/>
            <person name="Ferro M.I."/>
            <person name="Loreto E.L."/>
            <person name="Zaha A."/>
            <person name="Teixeira S.M."/>
            <person name="Wespiser A.R."/>
            <person name="Almeida E Silva A."/>
            <person name="Schlindwein A.D."/>
            <person name="Pacheco A.C."/>
            <person name="Silva A.L."/>
            <person name="Graveley B.R."/>
            <person name="Walenz B.P."/>
            <person name="Lima Bde A."/>
            <person name="Ribeiro C.A."/>
            <person name="Nunes-Silva C.G."/>
            <person name="de Carvalho C.R."/>
            <person name="Soares C.M."/>
            <person name="de Menezes C.B."/>
            <person name="Matiolli C."/>
            <person name="Caffrey D."/>
            <person name="Araujo D.A."/>
            <person name="de Oliveira D.M."/>
            <person name="Golenbock D."/>
            <person name="Grisard E.C."/>
            <person name="Fantinatti-Garboggini F."/>
            <person name="de Carvalho F.M."/>
            <person name="Barcellos F.G."/>
            <person name="Prosdocimi F."/>
            <person name="May G."/>
            <person name="Azevedo Junior G.M."/>
            <person name="Guimaraes G.M."/>
            <person name="Goldman G.H."/>
            <person name="Padilha I.Q."/>
            <person name="Batista Jda S."/>
            <person name="Ferro J.A."/>
            <person name="Ribeiro J.M."/>
            <person name="Fietto J.L."/>
            <person name="Dabbas K.M."/>
            <person name="Cerdeira L."/>
            <person name="Agnez-Lima L.F."/>
            <person name="Brocchi M."/>
            <person name="de Carvalho M.O."/>
            <person name="Teixeira Mde M."/>
            <person name="Diniz Maia Mde M."/>
            <person name="Goldman M.H."/>
            <person name="Cruz Schneider M.P."/>
            <person name="Felipe M.S."/>
            <person name="Hungria M."/>
            <person name="Nicolas M.F."/>
            <person name="Pereira M."/>
            <person name="Montes M.A."/>
            <person name="Cantao M.E."/>
            <person name="Vincentz M."/>
            <person name="Rafael M.S."/>
            <person name="Silverman N."/>
            <person name="Stoco P.H."/>
            <person name="Souza R.C."/>
            <person name="Vicentini R."/>
            <person name="Gazzinelli R.T."/>
            <person name="Neves Rde O."/>
            <person name="Silva R."/>
            <person name="Astolfi-Filho S."/>
            <person name="Maciel T.E."/>
            <person name="Urmenyi T.P."/>
            <person name="Tadei W.P."/>
            <person name="Camargo E.P."/>
            <person name="de Vasconcelos A.T."/>
        </authorList>
    </citation>
    <scope>NUCLEOTIDE SEQUENCE</scope>
</reference>
<dbReference type="SMART" id="SM00098">
    <property type="entry name" value="alkPPc"/>
    <property type="match status" value="1"/>
</dbReference>
<evidence type="ECO:0000256" key="1">
    <source>
        <dbReference type="ARBA" id="ARBA00005984"/>
    </source>
</evidence>
<evidence type="ECO:0000256" key="11">
    <source>
        <dbReference type="SAM" id="SignalP"/>
    </source>
</evidence>
<dbReference type="EnsemblMetazoa" id="ADAC007121-RA">
    <property type="protein sequence ID" value="ADAC007121-PA"/>
    <property type="gene ID" value="ADAC007121"/>
</dbReference>
<keyword evidence="14" id="KW-1185">Reference proteome</keyword>
<sequence>MSLPLTNRIGLATAGLVLLLGCLSLATINAHEEHDAHYWKHMAHELLFEKKDYTMQKINIAKNIMVFVGAGMSQATVTAARSYNGGDNATLAFENLKWSGNARTYCVDSRVPDSACAGTAILTGVKSNFGTVATDPTVNRGDCTLDPAKKLASIAKWALEAGKAVGFATTSRVTSGSSAALYANSPDSRWENDADVTAAGCNVANVPDIAHQLIHGDIGKHFKVILGGGRKQFLPTTETDSSGGRGLRTDGKNLAREWQQSRGADGANATYITIASDDRAPGPGAELLRNEPHPRVRLVSQTAEAKVQKSELGSLDTSKIDYLLGLFDYDHLPFSADFEGQQNVPTPRLVQMVHYSLEMLQKPEHKEGFLLFVEDGNIRRAHQHNKARKALEQVRHYATAFNMAKMMGSEQNTLFISMNDIGSTLSLPGFPARNSDIVSAPAGTSDADTLPYLGLSYATGPSYSSFYRTEQGRLDPVSVVEGTANAHERTCPASVPMAEGVDGGEDASVYAAGPWAFMLSGGYEQHFIAHTIAFASCMDGACDGAASITLSMAALTAVFLTKLFA</sequence>
<accession>W5JB17</accession>
<evidence type="ECO:0000256" key="4">
    <source>
        <dbReference type="ARBA" id="ARBA00022801"/>
    </source>
</evidence>